<dbReference type="PROSITE" id="PS51891">
    <property type="entry name" value="CENP_V_GFA"/>
    <property type="match status" value="1"/>
</dbReference>
<evidence type="ECO:0000256" key="1">
    <source>
        <dbReference type="ARBA" id="ARBA00005495"/>
    </source>
</evidence>
<dbReference type="STRING" id="428992.SAMN05216272_103186"/>
<evidence type="ECO:0000256" key="2">
    <source>
        <dbReference type="ARBA" id="ARBA00022723"/>
    </source>
</evidence>
<organism evidence="5 6">
    <name type="scientific">Pseudomonas panipatensis</name>
    <dbReference type="NCBI Taxonomy" id="428992"/>
    <lineage>
        <taxon>Bacteria</taxon>
        <taxon>Pseudomonadati</taxon>
        <taxon>Pseudomonadota</taxon>
        <taxon>Gammaproteobacteria</taxon>
        <taxon>Pseudomonadales</taxon>
        <taxon>Pseudomonadaceae</taxon>
        <taxon>Pseudomonas</taxon>
    </lineage>
</organism>
<dbReference type="OrthoDB" id="9805575at2"/>
<dbReference type="EMBL" id="FNDS01000003">
    <property type="protein sequence ID" value="SDH80289.1"/>
    <property type="molecule type" value="Genomic_DNA"/>
</dbReference>
<dbReference type="InterPro" id="IPR011057">
    <property type="entry name" value="Mss4-like_sf"/>
</dbReference>
<keyword evidence="3" id="KW-0862">Zinc</keyword>
<evidence type="ECO:0000313" key="6">
    <source>
        <dbReference type="Proteomes" id="UP000199636"/>
    </source>
</evidence>
<sequence>MSGTTLRGSCHCANLSLEIGLSRPPHSYQPRACDCDFCRQHAASYLSDAAGSLRIKVRDPAALGRYRQGSGTAEFLFCRGCGVLIGVVYEEAGRTYAALNSRVVEGAPAFGETLAASPKTLPIGERVQRWKQLWFADVQLLAEAPGARP</sequence>
<evidence type="ECO:0000259" key="4">
    <source>
        <dbReference type="PROSITE" id="PS51891"/>
    </source>
</evidence>
<dbReference type="SUPFAM" id="SSF51316">
    <property type="entry name" value="Mss4-like"/>
    <property type="match status" value="1"/>
</dbReference>
<accession>A0A1G8FE66</accession>
<reference evidence="6" key="1">
    <citation type="submission" date="2016-10" db="EMBL/GenBank/DDBJ databases">
        <authorList>
            <person name="Varghese N."/>
            <person name="Submissions S."/>
        </authorList>
    </citation>
    <scope>NUCLEOTIDE SEQUENCE [LARGE SCALE GENOMIC DNA]</scope>
    <source>
        <strain evidence="6">CCM 7469</strain>
    </source>
</reference>
<dbReference type="RefSeq" id="WP_090262171.1">
    <property type="nucleotide sequence ID" value="NZ_FNDS01000003.1"/>
</dbReference>
<dbReference type="Proteomes" id="UP000199636">
    <property type="component" value="Unassembled WGS sequence"/>
</dbReference>
<dbReference type="Gene3D" id="2.170.150.70">
    <property type="match status" value="1"/>
</dbReference>
<keyword evidence="6" id="KW-1185">Reference proteome</keyword>
<feature type="domain" description="CENP-V/GFA" evidence="4">
    <location>
        <begin position="6"/>
        <end position="120"/>
    </location>
</feature>
<name>A0A1G8FE66_9PSED</name>
<dbReference type="Pfam" id="PF04828">
    <property type="entry name" value="GFA"/>
    <property type="match status" value="1"/>
</dbReference>
<protein>
    <recommendedName>
        <fullName evidence="4">CENP-V/GFA domain-containing protein</fullName>
    </recommendedName>
</protein>
<dbReference type="AlphaFoldDB" id="A0A1G8FE66"/>
<evidence type="ECO:0000313" key="5">
    <source>
        <dbReference type="EMBL" id="SDH80289.1"/>
    </source>
</evidence>
<evidence type="ECO:0000256" key="3">
    <source>
        <dbReference type="ARBA" id="ARBA00022833"/>
    </source>
</evidence>
<keyword evidence="2" id="KW-0479">Metal-binding</keyword>
<dbReference type="GO" id="GO:0016846">
    <property type="term" value="F:carbon-sulfur lyase activity"/>
    <property type="evidence" value="ECO:0007669"/>
    <property type="project" value="InterPro"/>
</dbReference>
<dbReference type="GO" id="GO:0046872">
    <property type="term" value="F:metal ion binding"/>
    <property type="evidence" value="ECO:0007669"/>
    <property type="project" value="UniProtKB-KW"/>
</dbReference>
<dbReference type="InterPro" id="IPR006913">
    <property type="entry name" value="CENP-V/GFA"/>
</dbReference>
<comment type="similarity">
    <text evidence="1">Belongs to the Gfa family.</text>
</comment>
<proteinExistence type="inferred from homology"/>
<gene>
    <name evidence="5" type="ORF">SAMN05216272_103186</name>
</gene>